<evidence type="ECO:0000313" key="2">
    <source>
        <dbReference type="Proteomes" id="UP000254601"/>
    </source>
</evidence>
<proteinExistence type="predicted"/>
<sequence length="68" mass="7851">MVMPLPRGQERYAVCKKCGSHYSLGSSDVIIPIPRKCPQCGCNEIYIQIKYVNLSFKILNIFQRIFKN</sequence>
<organism evidence="1 2">
    <name type="scientific">Suttonella ornithocola</name>
    <dbReference type="NCBI Taxonomy" id="279832"/>
    <lineage>
        <taxon>Bacteria</taxon>
        <taxon>Pseudomonadati</taxon>
        <taxon>Pseudomonadota</taxon>
        <taxon>Gammaproteobacteria</taxon>
        <taxon>Cardiobacteriales</taxon>
        <taxon>Cardiobacteriaceae</taxon>
        <taxon>Suttonella</taxon>
    </lineage>
</organism>
<dbReference type="Proteomes" id="UP000254601">
    <property type="component" value="Unassembled WGS sequence"/>
</dbReference>
<dbReference type="AlphaFoldDB" id="A0A380N1U2"/>
<keyword evidence="2" id="KW-1185">Reference proteome</keyword>
<accession>A0A380N1U2</accession>
<gene>
    <name evidence="1" type="ORF">NCTC13337_02667</name>
</gene>
<name>A0A380N1U2_9GAMM</name>
<protein>
    <submittedName>
        <fullName evidence="1">Uncharacterized protein</fullName>
    </submittedName>
</protein>
<dbReference type="EMBL" id="UHIC01000001">
    <property type="protein sequence ID" value="SUO97881.1"/>
    <property type="molecule type" value="Genomic_DNA"/>
</dbReference>
<reference evidence="1 2" key="1">
    <citation type="submission" date="2018-06" db="EMBL/GenBank/DDBJ databases">
        <authorList>
            <consortium name="Pathogen Informatics"/>
            <person name="Doyle S."/>
        </authorList>
    </citation>
    <scope>NUCLEOTIDE SEQUENCE [LARGE SCALE GENOMIC DNA]</scope>
    <source>
        <strain evidence="1 2">NCTC13337</strain>
    </source>
</reference>
<evidence type="ECO:0000313" key="1">
    <source>
        <dbReference type="EMBL" id="SUO97881.1"/>
    </source>
</evidence>